<name>A0A183A0H6_9TREM</name>
<dbReference type="AlphaFoldDB" id="A0A183A0H6"/>
<reference evidence="1" key="1">
    <citation type="submission" date="2016-06" db="UniProtKB">
        <authorList>
            <consortium name="WormBaseParasite"/>
        </authorList>
    </citation>
    <scope>IDENTIFICATION</scope>
</reference>
<organism evidence="1">
    <name type="scientific">Echinostoma caproni</name>
    <dbReference type="NCBI Taxonomy" id="27848"/>
    <lineage>
        <taxon>Eukaryota</taxon>
        <taxon>Metazoa</taxon>
        <taxon>Spiralia</taxon>
        <taxon>Lophotrochozoa</taxon>
        <taxon>Platyhelminthes</taxon>
        <taxon>Trematoda</taxon>
        <taxon>Digenea</taxon>
        <taxon>Plagiorchiida</taxon>
        <taxon>Echinostomata</taxon>
        <taxon>Echinostomatoidea</taxon>
        <taxon>Echinostomatidae</taxon>
        <taxon>Echinostoma</taxon>
    </lineage>
</organism>
<dbReference type="WBParaSite" id="ECPE_0000046101-mRNA-1">
    <property type="protein sequence ID" value="ECPE_0000046101-mRNA-1"/>
    <property type="gene ID" value="ECPE_0000046101"/>
</dbReference>
<sequence length="76" mass="8599">LSRSVTSMTRIRSQRASVVSPKQCLLKSQTNWSPTCECKESNHCVCPKPVPNARLAPSRCCKCPRVTISRVHYPIW</sequence>
<proteinExistence type="predicted"/>
<protein>
    <submittedName>
        <fullName evidence="1">VWFC domain-containing protein</fullName>
    </submittedName>
</protein>
<evidence type="ECO:0000313" key="1">
    <source>
        <dbReference type="WBParaSite" id="ECPE_0000046101-mRNA-1"/>
    </source>
</evidence>
<accession>A0A183A0H6</accession>